<dbReference type="PANTHER" id="PTHR25466">
    <property type="entry name" value="T-LYMPHOCYTE ACTIVATION ANTIGEN"/>
    <property type="match status" value="1"/>
</dbReference>
<sequence>MLSISEHMTAEIGQTITLPCQAPNNTVLAGVGWDRPDLSRGSVFLSRGEHVTYDQHPSFENRVHMQDRDMKDGDISLILETVKAADAGTYNCRVITPANTRTKTAEKRIRSIRLSVVGGHGLGGHGTLLAYVSGFVFFICIVCVLISVKRFYHTRGHMQLAANVATADKTDDLAETVV</sequence>
<evidence type="ECO:0000256" key="4">
    <source>
        <dbReference type="ARBA" id="ARBA00022729"/>
    </source>
</evidence>
<evidence type="ECO:0000256" key="9">
    <source>
        <dbReference type="ARBA" id="ARBA00023180"/>
    </source>
</evidence>
<keyword evidence="7" id="KW-1015">Disulfide bond</keyword>
<evidence type="ECO:0000256" key="8">
    <source>
        <dbReference type="ARBA" id="ARBA00023170"/>
    </source>
</evidence>
<reference evidence="13" key="1">
    <citation type="submission" date="2023-09" db="UniProtKB">
        <authorList>
            <consortium name="Ensembl"/>
        </authorList>
    </citation>
    <scope>IDENTIFICATION</scope>
</reference>
<proteinExistence type="predicted"/>
<dbReference type="PANTHER" id="PTHR25466:SF9">
    <property type="entry name" value="FIBRONECTIN TYPE-III DOMAIN-CONTAINING PROTEIN"/>
    <property type="match status" value="1"/>
</dbReference>
<feature type="domain" description="Ig-like" evidence="12">
    <location>
        <begin position="1"/>
        <end position="110"/>
    </location>
</feature>
<evidence type="ECO:0000256" key="10">
    <source>
        <dbReference type="ARBA" id="ARBA00023319"/>
    </source>
</evidence>
<dbReference type="InterPro" id="IPR003599">
    <property type="entry name" value="Ig_sub"/>
</dbReference>
<keyword evidence="9" id="KW-0325">Glycoprotein</keyword>
<organism evidence="13">
    <name type="scientific">Pundamilia nyererei</name>
    <dbReference type="NCBI Taxonomy" id="303518"/>
    <lineage>
        <taxon>Eukaryota</taxon>
        <taxon>Metazoa</taxon>
        <taxon>Chordata</taxon>
        <taxon>Craniata</taxon>
        <taxon>Vertebrata</taxon>
        <taxon>Euteleostomi</taxon>
        <taxon>Actinopterygii</taxon>
        <taxon>Neopterygii</taxon>
        <taxon>Teleostei</taxon>
        <taxon>Neoteleostei</taxon>
        <taxon>Acanthomorphata</taxon>
        <taxon>Ovalentaria</taxon>
        <taxon>Cichlomorphae</taxon>
        <taxon>Cichliformes</taxon>
        <taxon>Cichlidae</taxon>
        <taxon>African cichlids</taxon>
        <taxon>Pseudocrenilabrinae</taxon>
        <taxon>Haplochromini</taxon>
        <taxon>Pundamilia</taxon>
    </lineage>
</organism>
<evidence type="ECO:0000256" key="1">
    <source>
        <dbReference type="ARBA" id="ARBA00004251"/>
    </source>
</evidence>
<dbReference type="Pfam" id="PF07686">
    <property type="entry name" value="V-set"/>
    <property type="match status" value="1"/>
</dbReference>
<protein>
    <recommendedName>
        <fullName evidence="12">Ig-like domain-containing protein</fullName>
    </recommendedName>
</protein>
<dbReference type="PROSITE" id="PS50835">
    <property type="entry name" value="IG_LIKE"/>
    <property type="match status" value="1"/>
</dbReference>
<keyword evidence="3 11" id="KW-0812">Transmembrane</keyword>
<dbReference type="InterPro" id="IPR013783">
    <property type="entry name" value="Ig-like_fold"/>
</dbReference>
<evidence type="ECO:0000256" key="2">
    <source>
        <dbReference type="ARBA" id="ARBA00022475"/>
    </source>
</evidence>
<keyword evidence="8" id="KW-0675">Receptor</keyword>
<dbReference type="GO" id="GO:0031295">
    <property type="term" value="P:T cell costimulation"/>
    <property type="evidence" value="ECO:0007669"/>
    <property type="project" value="TreeGrafter"/>
</dbReference>
<evidence type="ECO:0000256" key="11">
    <source>
        <dbReference type="SAM" id="Phobius"/>
    </source>
</evidence>
<keyword evidence="4" id="KW-0732">Signal</keyword>
<comment type="subcellular location">
    <subcellularLocation>
        <location evidence="1">Cell membrane</location>
        <topology evidence="1">Single-pass type I membrane protein</topology>
    </subcellularLocation>
</comment>
<dbReference type="GO" id="GO:0071222">
    <property type="term" value="P:cellular response to lipopolysaccharide"/>
    <property type="evidence" value="ECO:0007669"/>
    <property type="project" value="TreeGrafter"/>
</dbReference>
<dbReference type="InterPro" id="IPR013106">
    <property type="entry name" value="Ig_V-set"/>
</dbReference>
<keyword evidence="2" id="KW-1003">Cell membrane</keyword>
<evidence type="ECO:0000256" key="3">
    <source>
        <dbReference type="ARBA" id="ARBA00022692"/>
    </source>
</evidence>
<dbReference type="GO" id="GO:0006955">
    <property type="term" value="P:immune response"/>
    <property type="evidence" value="ECO:0007669"/>
    <property type="project" value="TreeGrafter"/>
</dbReference>
<feature type="transmembrane region" description="Helical" evidence="11">
    <location>
        <begin position="128"/>
        <end position="148"/>
    </location>
</feature>
<dbReference type="GO" id="GO:0042102">
    <property type="term" value="P:positive regulation of T cell proliferation"/>
    <property type="evidence" value="ECO:0007669"/>
    <property type="project" value="TreeGrafter"/>
</dbReference>
<keyword evidence="10" id="KW-0393">Immunoglobulin domain</keyword>
<evidence type="ECO:0000256" key="5">
    <source>
        <dbReference type="ARBA" id="ARBA00022989"/>
    </source>
</evidence>
<evidence type="ECO:0000256" key="7">
    <source>
        <dbReference type="ARBA" id="ARBA00023157"/>
    </source>
</evidence>
<dbReference type="SMART" id="SM00406">
    <property type="entry name" value="IGv"/>
    <property type="match status" value="1"/>
</dbReference>
<keyword evidence="5 11" id="KW-1133">Transmembrane helix</keyword>
<dbReference type="InterPro" id="IPR036179">
    <property type="entry name" value="Ig-like_dom_sf"/>
</dbReference>
<dbReference type="GO" id="GO:0009897">
    <property type="term" value="C:external side of plasma membrane"/>
    <property type="evidence" value="ECO:0007669"/>
    <property type="project" value="TreeGrafter"/>
</dbReference>
<accession>A0A3B4F6M8</accession>
<evidence type="ECO:0000259" key="12">
    <source>
        <dbReference type="PROSITE" id="PS50835"/>
    </source>
</evidence>
<evidence type="ECO:0000313" key="13">
    <source>
        <dbReference type="Ensembl" id="ENSPNYP00000004866.1"/>
    </source>
</evidence>
<evidence type="ECO:0000256" key="6">
    <source>
        <dbReference type="ARBA" id="ARBA00023136"/>
    </source>
</evidence>
<keyword evidence="6 11" id="KW-0472">Membrane</keyword>
<dbReference type="Ensembl" id="ENSPNYT00000004985.1">
    <property type="protein sequence ID" value="ENSPNYP00000004866.1"/>
    <property type="gene ID" value="ENSPNYG00000003775.1"/>
</dbReference>
<dbReference type="InterPro" id="IPR051713">
    <property type="entry name" value="T-cell_Activation_Regulation"/>
</dbReference>
<dbReference type="AlphaFoldDB" id="A0A3B4F6M8"/>
<dbReference type="InterPro" id="IPR007110">
    <property type="entry name" value="Ig-like_dom"/>
</dbReference>
<name>A0A3B4F6M8_9CICH</name>
<dbReference type="GO" id="GO:0007166">
    <property type="term" value="P:cell surface receptor signaling pathway"/>
    <property type="evidence" value="ECO:0007669"/>
    <property type="project" value="TreeGrafter"/>
</dbReference>
<dbReference type="Gene3D" id="2.60.40.10">
    <property type="entry name" value="Immunoglobulins"/>
    <property type="match status" value="1"/>
</dbReference>
<dbReference type="SMART" id="SM00409">
    <property type="entry name" value="IG"/>
    <property type="match status" value="1"/>
</dbReference>
<dbReference type="SUPFAM" id="SSF48726">
    <property type="entry name" value="Immunoglobulin"/>
    <property type="match status" value="1"/>
</dbReference>
<dbReference type="GO" id="GO:0042130">
    <property type="term" value="P:negative regulation of T cell proliferation"/>
    <property type="evidence" value="ECO:0007669"/>
    <property type="project" value="TreeGrafter"/>
</dbReference>